<dbReference type="GO" id="GO:0009253">
    <property type="term" value="P:peptidoglycan catabolic process"/>
    <property type="evidence" value="ECO:0007669"/>
    <property type="project" value="InterPro"/>
</dbReference>
<evidence type="ECO:0000313" key="7">
    <source>
        <dbReference type="EMBL" id="GCD78165.1"/>
    </source>
</evidence>
<sequence>MKILVKIGALKLMKIHKYFKFIAVVVGMEIFLPGFEIFHLSSDGTIRTVVIDAGHGGYDTGNKGTGRKQKKEKDISLEVALLVGKYIQENLPGVKVVYTRDRDVFVPLYERTNIANRVKADLFISIHCDAYTSPVAFGATTFVMGMNHSEENMRVAIQENSVIFLEDDYKVRYEGFDPTKPETYIALTLYQNAHLNQSIEFGQMVQNQFRERAKRKDRGVRQQPLYVTSRTSMPAVLIELGFLTNPAEEDFLNTRQGQEIMASAIYRAVKEYKTTVEARSRKSMPPAPAGDVAGNIEPQKRAIPGGENQSNNMTASTREMIAENPSATPHAESSKNPSEAHLANGVHFRVQIETSSTQKPKDDRLFQLEESVIEVKEGNLYKYQICCFRSMNEALTVQNKMRKKGFKDAFVAPYNGAQRISVIDAENLRKGN</sequence>
<reference evidence="7 8" key="1">
    <citation type="submission" date="2018-11" db="EMBL/GenBank/DDBJ databases">
        <title>Schleiferia aggregans sp. nov., a moderately thermophilic heterotrophic bacterium isolated from microbial mats at a terrestrial hot spring.</title>
        <authorList>
            <person name="Iino T."/>
            <person name="Ohkuma M."/>
            <person name="Haruta S."/>
        </authorList>
    </citation>
    <scope>NUCLEOTIDE SEQUENCE [LARGE SCALE GENOMIC DNA]</scope>
    <source>
        <strain evidence="7 8">LA</strain>
    </source>
</reference>
<dbReference type="PANTHER" id="PTHR30404:SF0">
    <property type="entry name" value="N-ACETYLMURAMOYL-L-ALANINE AMIDASE AMIC"/>
    <property type="match status" value="1"/>
</dbReference>
<accession>A0A401XMA5</accession>
<keyword evidence="5" id="KW-1133">Transmembrane helix</keyword>
<evidence type="ECO:0000256" key="3">
    <source>
        <dbReference type="ARBA" id="ARBA00022801"/>
    </source>
</evidence>
<dbReference type="SMART" id="SM00646">
    <property type="entry name" value="Ami_3"/>
    <property type="match status" value="1"/>
</dbReference>
<keyword evidence="3" id="KW-0378">Hydrolase</keyword>
<protein>
    <recommendedName>
        <fullName evidence="2">N-acetylmuramoyl-L-alanine amidase</fullName>
        <ecNumber evidence="2">3.5.1.28</ecNumber>
    </recommendedName>
</protein>
<dbReference type="Gene3D" id="3.40.630.40">
    <property type="entry name" value="Zn-dependent exopeptidases"/>
    <property type="match status" value="1"/>
</dbReference>
<evidence type="ECO:0000256" key="5">
    <source>
        <dbReference type="SAM" id="Phobius"/>
    </source>
</evidence>
<evidence type="ECO:0000259" key="6">
    <source>
        <dbReference type="SMART" id="SM00646"/>
    </source>
</evidence>
<evidence type="ECO:0000256" key="2">
    <source>
        <dbReference type="ARBA" id="ARBA00011901"/>
    </source>
</evidence>
<feature type="transmembrane region" description="Helical" evidence="5">
    <location>
        <begin position="21"/>
        <end position="40"/>
    </location>
</feature>
<name>A0A401XMA5_9FLAO</name>
<dbReference type="GO" id="GO:0008745">
    <property type="term" value="F:N-acetylmuramoyl-L-alanine amidase activity"/>
    <property type="evidence" value="ECO:0007669"/>
    <property type="project" value="UniProtKB-EC"/>
</dbReference>
<dbReference type="PANTHER" id="PTHR30404">
    <property type="entry name" value="N-ACETYLMURAMOYL-L-ALANINE AMIDASE"/>
    <property type="match status" value="1"/>
</dbReference>
<keyword evidence="5" id="KW-0472">Membrane</keyword>
<dbReference type="InterPro" id="IPR002508">
    <property type="entry name" value="MurNAc-LAA_cat"/>
</dbReference>
<keyword evidence="5" id="KW-0812">Transmembrane</keyword>
<comment type="caution">
    <text evidence="7">The sequence shown here is derived from an EMBL/GenBank/DDBJ whole genome shotgun (WGS) entry which is preliminary data.</text>
</comment>
<dbReference type="SUPFAM" id="SSF53187">
    <property type="entry name" value="Zn-dependent exopeptidases"/>
    <property type="match status" value="1"/>
</dbReference>
<proteinExistence type="predicted"/>
<dbReference type="EMBL" id="BHZE01000017">
    <property type="protein sequence ID" value="GCD78165.1"/>
    <property type="molecule type" value="Genomic_DNA"/>
</dbReference>
<keyword evidence="8" id="KW-1185">Reference proteome</keyword>
<dbReference type="FunFam" id="3.40.630.40:FF:000005">
    <property type="entry name" value="N-acetylmuramoyl-L-alanine amidase (AmiA)"/>
    <property type="match status" value="1"/>
</dbReference>
<dbReference type="InterPro" id="IPR050695">
    <property type="entry name" value="N-acetylmuramoyl_amidase_3"/>
</dbReference>
<dbReference type="GO" id="GO:0030288">
    <property type="term" value="C:outer membrane-bounded periplasmic space"/>
    <property type="evidence" value="ECO:0007669"/>
    <property type="project" value="TreeGrafter"/>
</dbReference>
<evidence type="ECO:0000256" key="1">
    <source>
        <dbReference type="ARBA" id="ARBA00001561"/>
    </source>
</evidence>
<dbReference type="CDD" id="cd02696">
    <property type="entry name" value="MurNAc-LAA"/>
    <property type="match status" value="1"/>
</dbReference>
<dbReference type="AlphaFoldDB" id="A0A401XMA5"/>
<organism evidence="7 8">
    <name type="scientific">Thermaurantimonas aggregans</name>
    <dbReference type="NCBI Taxonomy" id="2173829"/>
    <lineage>
        <taxon>Bacteria</taxon>
        <taxon>Pseudomonadati</taxon>
        <taxon>Bacteroidota</taxon>
        <taxon>Flavobacteriia</taxon>
        <taxon>Flavobacteriales</taxon>
        <taxon>Schleiferiaceae</taxon>
        <taxon>Thermaurantimonas</taxon>
    </lineage>
</organism>
<dbReference type="Pfam" id="PF01520">
    <property type="entry name" value="Amidase_3"/>
    <property type="match status" value="1"/>
</dbReference>
<dbReference type="Proteomes" id="UP000286715">
    <property type="component" value="Unassembled WGS sequence"/>
</dbReference>
<feature type="domain" description="MurNAc-LAA" evidence="6">
    <location>
        <begin position="112"/>
        <end position="270"/>
    </location>
</feature>
<comment type="catalytic activity">
    <reaction evidence="1">
        <text>Hydrolyzes the link between N-acetylmuramoyl residues and L-amino acid residues in certain cell-wall glycopeptides.</text>
        <dbReference type="EC" id="3.5.1.28"/>
    </reaction>
</comment>
<evidence type="ECO:0000256" key="4">
    <source>
        <dbReference type="SAM" id="MobiDB-lite"/>
    </source>
</evidence>
<evidence type="ECO:0000313" key="8">
    <source>
        <dbReference type="Proteomes" id="UP000286715"/>
    </source>
</evidence>
<feature type="region of interest" description="Disordered" evidence="4">
    <location>
        <begin position="276"/>
        <end position="312"/>
    </location>
</feature>
<dbReference type="EC" id="3.5.1.28" evidence="2"/>
<gene>
    <name evidence="7" type="ORF">JCM31826_16470</name>
</gene>